<evidence type="ECO:0000256" key="1">
    <source>
        <dbReference type="SAM" id="SignalP"/>
    </source>
</evidence>
<keyword evidence="2" id="KW-1185">Reference proteome</keyword>
<dbReference type="PANTHER" id="PTHR21479">
    <property type="match status" value="1"/>
</dbReference>
<organism evidence="2 3">
    <name type="scientific">Caenorhabditis tropicalis</name>
    <dbReference type="NCBI Taxonomy" id="1561998"/>
    <lineage>
        <taxon>Eukaryota</taxon>
        <taxon>Metazoa</taxon>
        <taxon>Ecdysozoa</taxon>
        <taxon>Nematoda</taxon>
        <taxon>Chromadorea</taxon>
        <taxon>Rhabditida</taxon>
        <taxon>Rhabditina</taxon>
        <taxon>Rhabditomorpha</taxon>
        <taxon>Rhabditoidea</taxon>
        <taxon>Rhabditidae</taxon>
        <taxon>Peloderinae</taxon>
        <taxon>Caenorhabditis</taxon>
    </lineage>
</organism>
<evidence type="ECO:0000313" key="2">
    <source>
        <dbReference type="Proteomes" id="UP000095282"/>
    </source>
</evidence>
<dbReference type="Gene3D" id="2.60.40.3330">
    <property type="match status" value="1"/>
</dbReference>
<evidence type="ECO:0000313" key="3">
    <source>
        <dbReference type="WBParaSite" id="Csp11.Scaffold497.g2215.t1"/>
    </source>
</evidence>
<dbReference type="InterPro" id="IPR038479">
    <property type="entry name" value="Transthyretin-like_sf"/>
</dbReference>
<dbReference type="WBParaSite" id="Csp11.Scaffold497.g2215.t1">
    <property type="protein sequence ID" value="Csp11.Scaffold497.g2215.t1"/>
    <property type="gene ID" value="Csp11.Scaffold497.g2215"/>
</dbReference>
<accession>A0A1I7T419</accession>
<protein>
    <submittedName>
        <fullName evidence="3">ZP domain-containing protein</fullName>
    </submittedName>
</protein>
<reference evidence="3" key="1">
    <citation type="submission" date="2016-11" db="UniProtKB">
        <authorList>
            <consortium name="WormBaseParasite"/>
        </authorList>
    </citation>
    <scope>IDENTIFICATION</scope>
</reference>
<dbReference type="AlphaFoldDB" id="A0A1I7T419"/>
<dbReference type="Proteomes" id="UP000095282">
    <property type="component" value="Unplaced"/>
</dbReference>
<keyword evidence="1" id="KW-0732">Signal</keyword>
<name>A0A1I7T419_9PELO</name>
<proteinExistence type="predicted"/>
<sequence>MLKAIILLLIVSFYLVYCSFGTTFKIHGTLNCTSPFQYEIQLYEADKLSADDFIATTGETNSTISGQFYCILTDTQPAMNEAYFEMYLLVIHNCESNETKSVRVELGDYEIRHL</sequence>
<feature type="chain" id="PRO_5009307012" evidence="1">
    <location>
        <begin position="19"/>
        <end position="114"/>
    </location>
</feature>
<feature type="signal peptide" evidence="1">
    <location>
        <begin position="1"/>
        <end position="18"/>
    </location>
</feature>
<dbReference type="PANTHER" id="PTHR21479:SF25">
    <property type="entry name" value="APYRASE-RELATED"/>
    <property type="match status" value="1"/>
</dbReference>